<evidence type="ECO:0000313" key="3">
    <source>
        <dbReference type="EMBL" id="CAB5028573.1"/>
    </source>
</evidence>
<dbReference type="InterPro" id="IPR020568">
    <property type="entry name" value="Ribosomal_Su5_D2-typ_SF"/>
</dbReference>
<dbReference type="SMART" id="SM00382">
    <property type="entry name" value="AAA"/>
    <property type="match status" value="1"/>
</dbReference>
<dbReference type="PANTHER" id="PTHR32039">
    <property type="entry name" value="MAGNESIUM-CHELATASE SUBUNIT CHLI"/>
    <property type="match status" value="1"/>
</dbReference>
<gene>
    <name evidence="3" type="ORF">UFOPK4098_01333</name>
    <name evidence="4" type="ORF">UFOPK4347_01241</name>
</gene>
<dbReference type="InterPro" id="IPR045006">
    <property type="entry name" value="CHLI-like"/>
</dbReference>
<comment type="similarity">
    <text evidence="1">Belongs to the Mg-chelatase subunits D/I family. ComM subfamily.</text>
</comment>
<dbReference type="InterPro" id="IPR000523">
    <property type="entry name" value="Mg_chelatse_chII-like_cat_dom"/>
</dbReference>
<dbReference type="PANTHER" id="PTHR32039:SF7">
    <property type="entry name" value="COMPETENCE PROTEIN COMM"/>
    <property type="match status" value="1"/>
</dbReference>
<dbReference type="InterPro" id="IPR027417">
    <property type="entry name" value="P-loop_NTPase"/>
</dbReference>
<dbReference type="InterPro" id="IPR003593">
    <property type="entry name" value="AAA+_ATPase"/>
</dbReference>
<dbReference type="SUPFAM" id="SSF52540">
    <property type="entry name" value="P-loop containing nucleoside triphosphate hydrolases"/>
    <property type="match status" value="1"/>
</dbReference>
<reference evidence="3" key="1">
    <citation type="submission" date="2020-05" db="EMBL/GenBank/DDBJ databases">
        <authorList>
            <person name="Chiriac C."/>
            <person name="Salcher M."/>
            <person name="Ghai R."/>
            <person name="Kavagutti S V."/>
        </authorList>
    </citation>
    <scope>NUCLEOTIDE SEQUENCE</scope>
</reference>
<dbReference type="SUPFAM" id="SSF54211">
    <property type="entry name" value="Ribosomal protein S5 domain 2-like"/>
    <property type="match status" value="1"/>
</dbReference>
<dbReference type="Gene3D" id="3.40.50.300">
    <property type="entry name" value="P-loop containing nucleotide triphosphate hydrolases"/>
    <property type="match status" value="1"/>
</dbReference>
<dbReference type="AlphaFoldDB" id="A0A6J7RIC3"/>
<dbReference type="Pfam" id="PF13335">
    <property type="entry name" value="Mg_chelatase_C"/>
    <property type="match status" value="1"/>
</dbReference>
<dbReference type="Pfam" id="PF13541">
    <property type="entry name" value="ChlI"/>
    <property type="match status" value="1"/>
</dbReference>
<evidence type="ECO:0000256" key="1">
    <source>
        <dbReference type="ARBA" id="ARBA00006354"/>
    </source>
</evidence>
<sequence>MFSSIRSATLLGIQGTPISVEVHIGSGLPGFTVVGLPDEACREARDRVRAALLSSGAEWPNKKITVNLAPSSQRKGGVGLDLALAMGILSASGQIPSNNLAEYSFVAELGLDGSLRPVPGAAPLVAGLRESRVVVAPPNAREAKVASPQSIHCAATLRDVVLALRGEGEWVDTASQENVKGGTHFPDMSDVRGQPTARLAAEIAAAGGHHILFVGSPGAGKTMIAERLPGLLPPLTNEEAVTATMIHSAAGASLPPGGLITFPPFRAPHHSASMIAMVGGGSGVLRPGEASLAHGGVLFLDEVGEFMPSVLDALRQPLEEGEVRIARASAGVTLPARFLLVGATNPCPCGGGAPGACVCNETARARYLRRLSGPFLDRFDLRVAVAMTGVEELLDVHEGEPSAVVRQRVARVREISLHRSGGVNARLSAQELDTYAPLTNAARDVLRRELELGRLTGRGYHRIRRVARTLADLSGNDGEIAEETVRVALLLRTRLHEREVA</sequence>
<evidence type="ECO:0000313" key="4">
    <source>
        <dbReference type="EMBL" id="CAB5066640.1"/>
    </source>
</evidence>
<dbReference type="NCBIfam" id="TIGR00368">
    <property type="entry name" value="YifB family Mg chelatase-like AAA ATPase"/>
    <property type="match status" value="1"/>
</dbReference>
<dbReference type="InterPro" id="IPR014721">
    <property type="entry name" value="Ribsml_uS5_D2-typ_fold_subgr"/>
</dbReference>
<dbReference type="InterPro" id="IPR025158">
    <property type="entry name" value="Mg_chelat-rel_C"/>
</dbReference>
<dbReference type="EMBL" id="CAFBPN010000100">
    <property type="protein sequence ID" value="CAB5028573.1"/>
    <property type="molecule type" value="Genomic_DNA"/>
</dbReference>
<accession>A0A6J7RIC3</accession>
<evidence type="ECO:0000259" key="2">
    <source>
        <dbReference type="SMART" id="SM00382"/>
    </source>
</evidence>
<dbReference type="Pfam" id="PF01078">
    <property type="entry name" value="Mg_chelatase"/>
    <property type="match status" value="1"/>
</dbReference>
<dbReference type="Gene3D" id="3.30.230.10">
    <property type="match status" value="1"/>
</dbReference>
<name>A0A6J7RIC3_9ZZZZ</name>
<dbReference type="InterPro" id="IPR004482">
    <property type="entry name" value="Mg_chelat-rel"/>
</dbReference>
<organism evidence="3">
    <name type="scientific">freshwater metagenome</name>
    <dbReference type="NCBI Taxonomy" id="449393"/>
    <lineage>
        <taxon>unclassified sequences</taxon>
        <taxon>metagenomes</taxon>
        <taxon>ecological metagenomes</taxon>
    </lineage>
</organism>
<feature type="domain" description="AAA+ ATPase" evidence="2">
    <location>
        <begin position="207"/>
        <end position="385"/>
    </location>
</feature>
<proteinExistence type="inferred from homology"/>
<protein>
    <submittedName>
        <fullName evidence="3">Unannotated protein</fullName>
    </submittedName>
</protein>
<dbReference type="GO" id="GO:0005524">
    <property type="term" value="F:ATP binding"/>
    <property type="evidence" value="ECO:0007669"/>
    <property type="project" value="InterPro"/>
</dbReference>
<dbReference type="EMBL" id="CAFBQU010000036">
    <property type="protein sequence ID" value="CAB5066640.1"/>
    <property type="molecule type" value="Genomic_DNA"/>
</dbReference>